<evidence type="ECO:0000313" key="6">
    <source>
        <dbReference type="EMBL" id="KAK3168554.1"/>
    </source>
</evidence>
<protein>
    <recommendedName>
        <fullName evidence="4">Large ribosomal subunit protein bL28m</fullName>
    </recommendedName>
</protein>
<dbReference type="Gene3D" id="2.30.170.40">
    <property type="entry name" value="Ribosomal protein L28/L24"/>
    <property type="match status" value="1"/>
</dbReference>
<comment type="caution">
    <text evidence="6">The sequence shown here is derived from an EMBL/GenBank/DDBJ whole genome shotgun (WGS) entry which is preliminary data.</text>
</comment>
<dbReference type="GO" id="GO:0003735">
    <property type="term" value="F:structural constituent of ribosome"/>
    <property type="evidence" value="ECO:0007669"/>
    <property type="project" value="InterPro"/>
</dbReference>
<name>A0AAD9YYM1_9LECA</name>
<dbReference type="PANTHER" id="PTHR13528:SF2">
    <property type="entry name" value="LARGE RIBOSOMAL SUBUNIT PROTEIN BL28M"/>
    <property type="match status" value="1"/>
</dbReference>
<accession>A0AAD9YYM1</accession>
<gene>
    <name evidence="6" type="ORF">OEA41_005002</name>
</gene>
<proteinExistence type="inferred from homology"/>
<dbReference type="GO" id="GO:0005762">
    <property type="term" value="C:mitochondrial large ribosomal subunit"/>
    <property type="evidence" value="ECO:0007669"/>
    <property type="project" value="TreeGrafter"/>
</dbReference>
<dbReference type="Proteomes" id="UP001276659">
    <property type="component" value="Unassembled WGS sequence"/>
</dbReference>
<dbReference type="EMBL" id="JASNWA010000010">
    <property type="protein sequence ID" value="KAK3168554.1"/>
    <property type="molecule type" value="Genomic_DNA"/>
</dbReference>
<evidence type="ECO:0000256" key="5">
    <source>
        <dbReference type="ARBA" id="ARBA00037226"/>
    </source>
</evidence>
<dbReference type="InterPro" id="IPR034704">
    <property type="entry name" value="Ribosomal_bL28/bL31-like_sf"/>
</dbReference>
<evidence type="ECO:0000256" key="4">
    <source>
        <dbReference type="ARBA" id="ARBA00035269"/>
    </source>
</evidence>
<evidence type="ECO:0000256" key="3">
    <source>
        <dbReference type="ARBA" id="ARBA00023274"/>
    </source>
</evidence>
<dbReference type="InterPro" id="IPR026569">
    <property type="entry name" value="Ribosomal_bL28"/>
</dbReference>
<reference evidence="6" key="1">
    <citation type="submission" date="2022-11" db="EMBL/GenBank/DDBJ databases">
        <title>Chromosomal genome sequence assembly and mating type (MAT) locus characterization of the leprose asexual lichenized fungus Lepraria neglecta (Nyl.) Erichsen.</title>
        <authorList>
            <person name="Allen J.L."/>
            <person name="Pfeffer B."/>
        </authorList>
    </citation>
    <scope>NUCLEOTIDE SEQUENCE</scope>
    <source>
        <strain evidence="6">Allen 5258</strain>
    </source>
</reference>
<dbReference type="AlphaFoldDB" id="A0AAD9YYM1"/>
<keyword evidence="3" id="KW-0687">Ribonucleoprotein</keyword>
<dbReference type="FunFam" id="2.30.170.40:FF:000003">
    <property type="entry name" value="54S ribosomal protein L24"/>
    <property type="match status" value="1"/>
</dbReference>
<dbReference type="InterPro" id="IPR037147">
    <property type="entry name" value="Ribosomal_bL28_sf"/>
</dbReference>
<dbReference type="SUPFAM" id="SSF143800">
    <property type="entry name" value="L28p-like"/>
    <property type="match status" value="1"/>
</dbReference>
<keyword evidence="7" id="KW-1185">Reference proteome</keyword>
<evidence type="ECO:0000313" key="7">
    <source>
        <dbReference type="Proteomes" id="UP001276659"/>
    </source>
</evidence>
<evidence type="ECO:0000256" key="1">
    <source>
        <dbReference type="ARBA" id="ARBA00008760"/>
    </source>
</evidence>
<sequence>MAPPKPPSLNLLRAFSSHPLTPKPAAQLYRNRMPPYPYGPALHYKQSDSGLYGGSTIQFGNKVSSKNEIKTRRSWHPNIHKKRLWSDAMGKFVQVKVQARVLRTIDKVGGLDEYLLGDKPARIKELGLEGWRLRWMVMNTGKVKERFRTERVRLGLPAEGWVEEKVVVGKPEEESLLGDPGVVEEVERVSGNIVEEIEAADRGEGEVIDVEGTAREAAEAQKPSSGLSKEELEELGIKVNRVNTDGAILKTSLKEAWGRMRGKIFTR</sequence>
<comment type="similarity">
    <text evidence="1">Belongs to the bacterial ribosomal protein bL28 family.</text>
</comment>
<evidence type="ECO:0000256" key="2">
    <source>
        <dbReference type="ARBA" id="ARBA00022980"/>
    </source>
</evidence>
<dbReference type="Pfam" id="PF00830">
    <property type="entry name" value="Ribosomal_L28"/>
    <property type="match status" value="1"/>
</dbReference>
<keyword evidence="2" id="KW-0689">Ribosomal protein</keyword>
<dbReference type="HAMAP" id="MF_00373">
    <property type="entry name" value="Ribosomal_bL28"/>
    <property type="match status" value="1"/>
</dbReference>
<dbReference type="PANTHER" id="PTHR13528">
    <property type="entry name" value="39S RIBOSOMAL PROTEIN L28, MITOCHONDRIAL"/>
    <property type="match status" value="1"/>
</dbReference>
<organism evidence="6 7">
    <name type="scientific">Lepraria neglecta</name>
    <dbReference type="NCBI Taxonomy" id="209136"/>
    <lineage>
        <taxon>Eukaryota</taxon>
        <taxon>Fungi</taxon>
        <taxon>Dikarya</taxon>
        <taxon>Ascomycota</taxon>
        <taxon>Pezizomycotina</taxon>
        <taxon>Lecanoromycetes</taxon>
        <taxon>OSLEUM clade</taxon>
        <taxon>Lecanoromycetidae</taxon>
        <taxon>Lecanorales</taxon>
        <taxon>Lecanorineae</taxon>
        <taxon>Stereocaulaceae</taxon>
        <taxon>Lepraria</taxon>
    </lineage>
</organism>
<comment type="function">
    <text evidence="5">Component of the mitochondrial ribosome (mitoribosome), a dedicated translation machinery responsible for the synthesis of mitochondrial genome-encoded proteins, including at least some of the essential transmembrane subunits of the mitochondrial respiratory chain. The mitoribosomes are attached to the mitochondrial inner membrane and translation products are cotranslationally integrated into the membrane.</text>
</comment>